<gene>
    <name evidence="2" type="ORF">cyc_07438</name>
</gene>
<evidence type="ECO:0000313" key="2">
    <source>
        <dbReference type="EMBL" id="OEH80402.1"/>
    </source>
</evidence>
<evidence type="ECO:0000256" key="1">
    <source>
        <dbReference type="SAM" id="SignalP"/>
    </source>
</evidence>
<dbReference type="EMBL" id="JROU02000089">
    <property type="protein sequence ID" value="OEH80402.1"/>
    <property type="molecule type" value="Genomic_DNA"/>
</dbReference>
<dbReference type="Proteomes" id="UP000095192">
    <property type="component" value="Unassembled WGS sequence"/>
</dbReference>
<name>A0A1D3DAC3_9EIME</name>
<feature type="signal peptide" evidence="1">
    <location>
        <begin position="1"/>
        <end position="22"/>
    </location>
</feature>
<feature type="chain" id="PRO_5008914285" evidence="1">
    <location>
        <begin position="23"/>
        <end position="101"/>
    </location>
</feature>
<reference evidence="2 3" key="1">
    <citation type="journal article" date="2016" name="BMC Genomics">
        <title>Comparative genomics reveals Cyclospora cayetanensis possesses coccidia-like metabolism and invasion components but unique surface antigens.</title>
        <authorList>
            <person name="Liu S."/>
            <person name="Wang L."/>
            <person name="Zheng H."/>
            <person name="Xu Z."/>
            <person name="Roellig D.M."/>
            <person name="Li N."/>
            <person name="Frace M.A."/>
            <person name="Tang K."/>
            <person name="Arrowood M.J."/>
            <person name="Moss D.M."/>
            <person name="Zhang L."/>
            <person name="Feng Y."/>
            <person name="Xiao L."/>
        </authorList>
    </citation>
    <scope>NUCLEOTIDE SEQUENCE [LARGE SCALE GENOMIC DNA]</scope>
    <source>
        <strain evidence="2 3">CHN_HEN01</strain>
    </source>
</reference>
<accession>A0A1D3DAC3</accession>
<dbReference type="VEuPathDB" id="ToxoDB:cyc_07438"/>
<protein>
    <submittedName>
        <fullName evidence="2">Uncharacterized protein</fullName>
    </submittedName>
</protein>
<proteinExistence type="predicted"/>
<comment type="caution">
    <text evidence="2">The sequence shown here is derived from an EMBL/GenBank/DDBJ whole genome shotgun (WGS) entry which is preliminary data.</text>
</comment>
<evidence type="ECO:0000313" key="3">
    <source>
        <dbReference type="Proteomes" id="UP000095192"/>
    </source>
</evidence>
<keyword evidence="3" id="KW-1185">Reference proteome</keyword>
<organism evidence="2 3">
    <name type="scientific">Cyclospora cayetanensis</name>
    <dbReference type="NCBI Taxonomy" id="88456"/>
    <lineage>
        <taxon>Eukaryota</taxon>
        <taxon>Sar</taxon>
        <taxon>Alveolata</taxon>
        <taxon>Apicomplexa</taxon>
        <taxon>Conoidasida</taxon>
        <taxon>Coccidia</taxon>
        <taxon>Eucoccidiorida</taxon>
        <taxon>Eimeriorina</taxon>
        <taxon>Eimeriidae</taxon>
        <taxon>Cyclospora</taxon>
    </lineage>
</organism>
<keyword evidence="1" id="KW-0732">Signal</keyword>
<dbReference type="AlphaFoldDB" id="A0A1D3DAC3"/>
<dbReference type="InParanoid" id="A0A1D3DAC3"/>
<sequence length="101" mass="11187">MMATVGWLFRALIIGRSGLAGATRLTRRAVVPRIRRLTFQHADDRQPSYLRRLTVSFMKSGLRVGIPFSEDLRRDVGILAAPTVGFSHATSVKLLTQQGPP</sequence>